<proteinExistence type="predicted"/>
<reference evidence="1" key="2">
    <citation type="submission" date="2013-09" db="EMBL/GenBank/DDBJ databases">
        <title>Draft genome sequence of Alistipes putredinis (DSM 17216).</title>
        <authorList>
            <person name="Sudarsanam P."/>
            <person name="Ley R."/>
            <person name="Guruge J."/>
            <person name="Turnbaugh P.J."/>
            <person name="Mahowald M."/>
            <person name="Liep D."/>
            <person name="Gordon J."/>
        </authorList>
    </citation>
    <scope>NUCLEOTIDE SEQUENCE</scope>
    <source>
        <strain evidence="1">DSM 17216</strain>
    </source>
</reference>
<comment type="caution">
    <text evidence="1">The sequence shown here is derived from an EMBL/GenBank/DDBJ whole genome shotgun (WGS) entry which is preliminary data.</text>
</comment>
<evidence type="ECO:0000313" key="1">
    <source>
        <dbReference type="EMBL" id="EDS04451.1"/>
    </source>
</evidence>
<protein>
    <submittedName>
        <fullName evidence="1">Uncharacterized protein</fullName>
    </submittedName>
</protein>
<dbReference type="Proteomes" id="UP000005819">
    <property type="component" value="Unassembled WGS sequence"/>
</dbReference>
<name>B0MSV4_9BACT</name>
<accession>B0MSV4</accession>
<organism evidence="1 2">
    <name type="scientific">Alistipes putredinis DSM 17216</name>
    <dbReference type="NCBI Taxonomy" id="445970"/>
    <lineage>
        <taxon>Bacteria</taxon>
        <taxon>Pseudomonadati</taxon>
        <taxon>Bacteroidota</taxon>
        <taxon>Bacteroidia</taxon>
        <taxon>Bacteroidales</taxon>
        <taxon>Rikenellaceae</taxon>
        <taxon>Alistipes</taxon>
    </lineage>
</organism>
<gene>
    <name evidence="1" type="ORF">ALIPUT_00322</name>
</gene>
<sequence>MQESFVMLQTDRSLIWMWTIRADVVNFSKFAGKYICLCFEKSPYFR</sequence>
<keyword evidence="2" id="KW-1185">Reference proteome</keyword>
<dbReference type="EMBL" id="ABFK02000016">
    <property type="protein sequence ID" value="EDS04451.1"/>
    <property type="molecule type" value="Genomic_DNA"/>
</dbReference>
<dbReference type="AlphaFoldDB" id="B0MSV4"/>
<dbReference type="HOGENOM" id="CLU_3179349_0_0_10"/>
<evidence type="ECO:0000313" key="2">
    <source>
        <dbReference type="Proteomes" id="UP000005819"/>
    </source>
</evidence>
<reference evidence="1" key="1">
    <citation type="submission" date="2007-10" db="EMBL/GenBank/DDBJ databases">
        <authorList>
            <person name="Fulton L."/>
            <person name="Clifton S."/>
            <person name="Fulton B."/>
            <person name="Xu J."/>
            <person name="Minx P."/>
            <person name="Pepin K.H."/>
            <person name="Johnson M."/>
            <person name="Thiruvilangam P."/>
            <person name="Bhonagiri V."/>
            <person name="Nash W.E."/>
            <person name="Mardis E.R."/>
            <person name="Wilson R.K."/>
        </authorList>
    </citation>
    <scope>NUCLEOTIDE SEQUENCE [LARGE SCALE GENOMIC DNA]</scope>
    <source>
        <strain evidence="1">DSM 17216</strain>
    </source>
</reference>